<feature type="region of interest" description="Disordered" evidence="2">
    <location>
        <begin position="823"/>
        <end position="842"/>
    </location>
</feature>
<dbReference type="AlphaFoldDB" id="A0A7J6N6G8"/>
<dbReference type="Proteomes" id="UP000541610">
    <property type="component" value="Unassembled WGS sequence"/>
</dbReference>
<dbReference type="PROSITE" id="PS51698">
    <property type="entry name" value="U_BOX"/>
    <property type="match status" value="1"/>
</dbReference>
<proteinExistence type="inferred from homology"/>
<feature type="domain" description="U-box" evidence="4">
    <location>
        <begin position="203"/>
        <end position="282"/>
    </location>
</feature>
<keyword evidence="3" id="KW-0472">Membrane</keyword>
<comment type="caution">
    <text evidence="5">The sequence shown here is derived from an EMBL/GenBank/DDBJ whole genome shotgun (WGS) entry which is preliminary data.</text>
</comment>
<keyword evidence="3" id="KW-1133">Transmembrane helix</keyword>
<dbReference type="Pfam" id="PF04564">
    <property type="entry name" value="U-box"/>
    <property type="match status" value="1"/>
</dbReference>
<name>A0A7J6N6G8_PEROL</name>
<gene>
    <name evidence="5" type="primary">SCFD1_2</name>
    <name evidence="5" type="ORF">FOZ60_016557</name>
</gene>
<dbReference type="InterPro" id="IPR003613">
    <property type="entry name" value="Ubox_domain"/>
</dbReference>
<dbReference type="InterPro" id="IPR043154">
    <property type="entry name" value="Sec-1-like_dom1"/>
</dbReference>
<dbReference type="PANTHER" id="PTHR11679">
    <property type="entry name" value="VESICLE PROTEIN SORTING-ASSOCIATED"/>
    <property type="match status" value="1"/>
</dbReference>
<dbReference type="InterPro" id="IPR001619">
    <property type="entry name" value="Sec1-like"/>
</dbReference>
<evidence type="ECO:0000256" key="3">
    <source>
        <dbReference type="SAM" id="Phobius"/>
    </source>
</evidence>
<dbReference type="InterPro" id="IPR027482">
    <property type="entry name" value="Sec1-like_dom2"/>
</dbReference>
<keyword evidence="3" id="KW-0812">Transmembrane</keyword>
<dbReference type="Pfam" id="PF00995">
    <property type="entry name" value="Sec1"/>
    <property type="match status" value="1"/>
</dbReference>
<dbReference type="Gene3D" id="3.30.40.10">
    <property type="entry name" value="Zinc/RING finger domain, C3HC4 (zinc finger)"/>
    <property type="match status" value="1"/>
</dbReference>
<dbReference type="Pfam" id="PF07177">
    <property type="entry name" value="Neuralized"/>
    <property type="match status" value="1"/>
</dbReference>
<feature type="transmembrane region" description="Helical" evidence="3">
    <location>
        <begin position="12"/>
        <end position="34"/>
    </location>
</feature>
<protein>
    <submittedName>
        <fullName evidence="5">Sec1 domain containing protein 1</fullName>
    </submittedName>
</protein>
<dbReference type="InterPro" id="IPR006573">
    <property type="entry name" value="NHR_dom"/>
</dbReference>
<evidence type="ECO:0000313" key="5">
    <source>
        <dbReference type="EMBL" id="KAF4678481.1"/>
    </source>
</evidence>
<dbReference type="EMBL" id="JABANP010000891">
    <property type="protein sequence ID" value="KAF4678481.1"/>
    <property type="molecule type" value="Genomic_DNA"/>
</dbReference>
<comment type="similarity">
    <text evidence="1">Belongs to the STXBP/unc-18/SEC1 family.</text>
</comment>
<reference evidence="5 6" key="1">
    <citation type="submission" date="2020-04" db="EMBL/GenBank/DDBJ databases">
        <title>Perkinsus olseni comparative genomics.</title>
        <authorList>
            <person name="Bogema D.R."/>
        </authorList>
    </citation>
    <scope>NUCLEOTIDE SEQUENCE [LARGE SCALE GENOMIC DNA]</scope>
    <source>
        <strain evidence="5">00978-12</strain>
    </source>
</reference>
<dbReference type="Gene3D" id="1.25.40.60">
    <property type="match status" value="1"/>
</dbReference>
<dbReference type="Gene3D" id="2.60.120.920">
    <property type="match status" value="1"/>
</dbReference>
<dbReference type="Gene3D" id="3.90.830.10">
    <property type="entry name" value="Syntaxin Binding Protein 1, Chain A, domain 2"/>
    <property type="match status" value="1"/>
</dbReference>
<evidence type="ECO:0000259" key="4">
    <source>
        <dbReference type="PROSITE" id="PS51698"/>
    </source>
</evidence>
<dbReference type="GO" id="GO:0016192">
    <property type="term" value="P:vesicle-mediated transport"/>
    <property type="evidence" value="ECO:0007669"/>
    <property type="project" value="InterPro"/>
</dbReference>
<dbReference type="InterPro" id="IPR013083">
    <property type="entry name" value="Znf_RING/FYVE/PHD"/>
</dbReference>
<dbReference type="Gene3D" id="3.40.50.1910">
    <property type="match status" value="1"/>
</dbReference>
<dbReference type="InterPro" id="IPR043136">
    <property type="entry name" value="B30.2/SPRY_sf"/>
</dbReference>
<dbReference type="GO" id="GO:0004842">
    <property type="term" value="F:ubiquitin-protein transferase activity"/>
    <property type="evidence" value="ECO:0007669"/>
    <property type="project" value="InterPro"/>
</dbReference>
<accession>A0A7J6N6G8</accession>
<dbReference type="Gene3D" id="3.40.50.2060">
    <property type="match status" value="1"/>
</dbReference>
<dbReference type="InterPro" id="IPR043127">
    <property type="entry name" value="Sec-1-like_dom3a"/>
</dbReference>
<dbReference type="SMART" id="SM00504">
    <property type="entry name" value="Ubox"/>
    <property type="match status" value="1"/>
</dbReference>
<evidence type="ECO:0000313" key="6">
    <source>
        <dbReference type="Proteomes" id="UP000541610"/>
    </source>
</evidence>
<dbReference type="GO" id="GO:0016567">
    <property type="term" value="P:protein ubiquitination"/>
    <property type="evidence" value="ECO:0007669"/>
    <property type="project" value="InterPro"/>
</dbReference>
<dbReference type="CDD" id="cd16655">
    <property type="entry name" value="RING-Ubox_WDSUB1-like"/>
    <property type="match status" value="1"/>
</dbReference>
<evidence type="ECO:0000256" key="1">
    <source>
        <dbReference type="ARBA" id="ARBA00009884"/>
    </source>
</evidence>
<evidence type="ECO:0000256" key="2">
    <source>
        <dbReference type="SAM" id="MobiDB-lite"/>
    </source>
</evidence>
<organism evidence="5 6">
    <name type="scientific">Perkinsus olseni</name>
    <name type="common">Perkinsus atlanticus</name>
    <dbReference type="NCBI Taxonomy" id="32597"/>
    <lineage>
        <taxon>Eukaryota</taxon>
        <taxon>Sar</taxon>
        <taxon>Alveolata</taxon>
        <taxon>Perkinsozoa</taxon>
        <taxon>Perkinsea</taxon>
        <taxon>Perkinsida</taxon>
        <taxon>Perkinsidae</taxon>
        <taxon>Perkinsus</taxon>
    </lineage>
</organism>
<dbReference type="SUPFAM" id="SSF56815">
    <property type="entry name" value="Sec1/munc18-like (SM) proteins"/>
    <property type="match status" value="1"/>
</dbReference>
<sequence>MKLRPLQPQRKCFLIYSEILVAPVPFCIIDVVYYEDAEECDEGDAALRQEPNVLYHIHVSRFESQCTVPLSDLLMKWWFNSADLTNIAELCQSFGSFLAAFHHDYPQLNHGDMNPTNVLVGTTSELRAQVPYEGSESSVAKYRFVLVDCGGMDADPSSGGAAEDMGTLRRALEEMGILYGAQFVALTWGSVAMSPPIGDVDDLLLDGMLCPISQLIMRDPVCTVDGHSYERSAIEAWFRNQETAGLRYSSPMTGEALPTATLIPNITLKRVIDDFLDKTPEVERLLDTTASAPPLYMHNALSSAVGRPGTSGEYPSIERRSSSLYDMRTLSFAEEPRGNLIELDGYKKKARRCGTSALNDWLESIVFCSFPLSINGYNRSVEYRIEKTVTGWGGIHIGVTPDDPKALAKSANLNTHLEEHSWRVVKYITLANSAEGFAGVELSRAEWVDASGWLHIPDEGASLCGWSSGDLKAGDLVAITCPEDGTLCVYVNGRRKVQGREARIPSGKHSKPLYGFIALTGNVTEVSLSGLEMLVVAALDLAILVFLNAAQEVEELTRYRRQAHNGRYWCMIKVGKEVIAPLLKIGALRHHGVTLYLQLEDNRQAVSNVPVVYFMDPTKENIDRLVADCCDKKLYDQVYVNFTSRVSDDLLKYMAGSMLEKSKGNPRNISRVAKVVDRYCAFVALSPSTFSLNMPRVYSQLHSRKVTDAAIEGCVDRIVNGLLSMLVTIRQIPIIRAPPESQSGPSTMVAERLHSRLMDMLRSGNAQTQDLFSNATGVERPVLILLDRDMDLATMLHHTWTYQALAHDLFDLNLNTVKIPTDDADAGSQSSGSHGASGGAGHKTYDLDSSDTFFVEHANMPFPAVASDVSTQLQEYNKKLQEMRSKDGGAGKLSSAINALPQMTEMKRSLDEHTNIASAMLKEIQEREINKYYEAESEFGSQGRTAGMTALMERLSPEGKGTAIDKLRAALVFVLRKPNLTSEQVDAICARLKEIGADPAAVEFIRSLQSMRQLTLDTTAIGDDQPQQKEPQQASFGGADATSGFAMFANKFASQMQQHGEGLLTGLKNLKNLLPMREDTLTTRIVSELMEQSESGANKLTQDYEYFDPRASTLAGESRSRHIPRVRGSFHQAIVFMVGGGNYVEQHTLSESVIYGATDFVSPSAFCQELETLGNEK</sequence>
<dbReference type="InterPro" id="IPR036045">
    <property type="entry name" value="Sec1-like_sf"/>
</dbReference>
<dbReference type="SUPFAM" id="SSF57850">
    <property type="entry name" value="RING/U-box"/>
    <property type="match status" value="1"/>
</dbReference>